<evidence type="ECO:0000313" key="1">
    <source>
        <dbReference type="EMBL" id="KAH8001563.1"/>
    </source>
</evidence>
<gene>
    <name evidence="1" type="ORF">K3G42_011134</name>
</gene>
<reference evidence="1" key="1">
    <citation type="submission" date="2021-08" db="EMBL/GenBank/DDBJ databases">
        <title>The first chromosome-level gecko genome reveals the dynamic sex chromosomes of Neotropical dwarf geckos (Sphaerodactylidae: Sphaerodactylus).</title>
        <authorList>
            <person name="Pinto B.J."/>
            <person name="Keating S.E."/>
            <person name="Gamble T."/>
        </authorList>
    </citation>
    <scope>NUCLEOTIDE SEQUENCE</scope>
    <source>
        <strain evidence="1">TG3544</strain>
    </source>
</reference>
<protein>
    <submittedName>
        <fullName evidence="1">Uncharacterized protein</fullName>
    </submittedName>
</protein>
<evidence type="ECO:0000313" key="2">
    <source>
        <dbReference type="Proteomes" id="UP000827872"/>
    </source>
</evidence>
<proteinExistence type="predicted"/>
<comment type="caution">
    <text evidence="1">The sequence shown here is derived from an EMBL/GenBank/DDBJ whole genome shotgun (WGS) entry which is preliminary data.</text>
</comment>
<keyword evidence="2" id="KW-1185">Reference proteome</keyword>
<accession>A0ACB8F8S2</accession>
<organism evidence="1 2">
    <name type="scientific">Sphaerodactylus townsendi</name>
    <dbReference type="NCBI Taxonomy" id="933632"/>
    <lineage>
        <taxon>Eukaryota</taxon>
        <taxon>Metazoa</taxon>
        <taxon>Chordata</taxon>
        <taxon>Craniata</taxon>
        <taxon>Vertebrata</taxon>
        <taxon>Euteleostomi</taxon>
        <taxon>Lepidosauria</taxon>
        <taxon>Squamata</taxon>
        <taxon>Bifurcata</taxon>
        <taxon>Gekkota</taxon>
        <taxon>Sphaerodactylidae</taxon>
        <taxon>Sphaerodactylus</taxon>
    </lineage>
</organism>
<dbReference type="Proteomes" id="UP000827872">
    <property type="component" value="Linkage Group LG08"/>
</dbReference>
<name>A0ACB8F8S2_9SAUR</name>
<dbReference type="EMBL" id="CM037621">
    <property type="protein sequence ID" value="KAH8001563.1"/>
    <property type="molecule type" value="Genomic_DNA"/>
</dbReference>
<sequence>MDGVHAEAGAKEDQRQDEFLKERKETAELADPQSYQRWFRPVQCQAVPEVEERPPQSVPSGAAEQRSCGAVLRRSRAGSCEKERRLPKAALRDASGKAEQRSCGKRYAD</sequence>